<dbReference type="STRING" id="1664694.A0A0N1HJT3"/>
<dbReference type="GeneID" id="28737005"/>
<dbReference type="AlphaFoldDB" id="A0A0N1HJT3"/>
<organism evidence="2 3">
    <name type="scientific">Cyphellophora attinorum</name>
    <dbReference type="NCBI Taxonomy" id="1664694"/>
    <lineage>
        <taxon>Eukaryota</taxon>
        <taxon>Fungi</taxon>
        <taxon>Dikarya</taxon>
        <taxon>Ascomycota</taxon>
        <taxon>Pezizomycotina</taxon>
        <taxon>Eurotiomycetes</taxon>
        <taxon>Chaetothyriomycetidae</taxon>
        <taxon>Chaetothyriales</taxon>
        <taxon>Cyphellophoraceae</taxon>
        <taxon>Cyphellophora</taxon>
    </lineage>
</organism>
<sequence length="316" mass="35599">MCMPSSLNSVDTFLDYELGNDKDISLGTYDYYLRKYDRVPMTVHDARGYESLFSLDRNAFEFVKHESKIANGADNWTEEAIKVVAYPEIVELIKQRTGATHVIPVSHRVRHNTFQSVVDKARIAHETGKGMDHIGSDAPPSYMVHVDQSYDGAPCWLRDNRSTAPPDASRSAIINVWRPLRQVHRDPFAVCDGSTVPDSDLIPMRTLLSNGNGGRYAGLIQPGGGDEMELWVVKRAAEGKKQHHWWYLHEMNPDEVVLLKCFDSDTSRCRRAPHCGFEDPKYGGEEWAARESLEVRCAVFWADGEEEVEGGPVKSA</sequence>
<comment type="caution">
    <text evidence="2">The sequence shown here is derived from an EMBL/GenBank/DDBJ whole genome shotgun (WGS) entry which is preliminary data.</text>
</comment>
<proteinExistence type="inferred from homology"/>
<name>A0A0N1HJT3_9EURO</name>
<keyword evidence="3" id="KW-1185">Reference proteome</keyword>
<comment type="similarity">
    <text evidence="1">Belongs to the asaB hydroxylase/desaturase family.</text>
</comment>
<dbReference type="RefSeq" id="XP_017994250.1">
    <property type="nucleotide sequence ID" value="XM_018145125.1"/>
</dbReference>
<dbReference type="OrthoDB" id="412788at2759"/>
<protein>
    <submittedName>
        <fullName evidence="2">Uncharacterized protein</fullName>
    </submittedName>
</protein>
<evidence type="ECO:0000313" key="3">
    <source>
        <dbReference type="Proteomes" id="UP000038010"/>
    </source>
</evidence>
<dbReference type="Proteomes" id="UP000038010">
    <property type="component" value="Unassembled WGS sequence"/>
</dbReference>
<dbReference type="GO" id="GO:0016491">
    <property type="term" value="F:oxidoreductase activity"/>
    <property type="evidence" value="ECO:0007669"/>
    <property type="project" value="InterPro"/>
</dbReference>
<gene>
    <name evidence="2" type="ORF">AB675_4951</name>
</gene>
<evidence type="ECO:0000256" key="1">
    <source>
        <dbReference type="ARBA" id="ARBA00023604"/>
    </source>
</evidence>
<accession>A0A0N1HJT3</accession>
<reference evidence="2 3" key="1">
    <citation type="submission" date="2015-06" db="EMBL/GenBank/DDBJ databases">
        <title>Draft genome of the ant-associated black yeast Phialophora attae CBS 131958.</title>
        <authorList>
            <person name="Moreno L.F."/>
            <person name="Stielow B.J."/>
            <person name="de Hoog S."/>
            <person name="Vicente V.A."/>
            <person name="Weiss V.A."/>
            <person name="de Vries M."/>
            <person name="Cruz L.M."/>
            <person name="Souza E.M."/>
        </authorList>
    </citation>
    <scope>NUCLEOTIDE SEQUENCE [LARGE SCALE GENOMIC DNA]</scope>
    <source>
        <strain evidence="2 3">CBS 131958</strain>
    </source>
</reference>
<dbReference type="VEuPathDB" id="FungiDB:AB675_4951"/>
<dbReference type="NCBIfam" id="NF041278">
    <property type="entry name" value="CmcJ_NvfI_EfuI"/>
    <property type="match status" value="1"/>
</dbReference>
<dbReference type="PANTHER" id="PTHR34598:SF3">
    <property type="entry name" value="OXIDOREDUCTASE AN1597"/>
    <property type="match status" value="1"/>
</dbReference>
<dbReference type="InterPro" id="IPR044053">
    <property type="entry name" value="AsaB-like"/>
</dbReference>
<evidence type="ECO:0000313" key="2">
    <source>
        <dbReference type="EMBL" id="KPI34287.1"/>
    </source>
</evidence>
<dbReference type="PANTHER" id="PTHR34598">
    <property type="entry name" value="BLL6449 PROTEIN"/>
    <property type="match status" value="1"/>
</dbReference>
<dbReference type="EMBL" id="LFJN01000072">
    <property type="protein sequence ID" value="KPI34287.1"/>
    <property type="molecule type" value="Genomic_DNA"/>
</dbReference>